<dbReference type="InterPro" id="IPR004728">
    <property type="entry name" value="Sec62"/>
</dbReference>
<evidence type="ECO:0000256" key="3">
    <source>
        <dbReference type="ARBA" id="ARBA00021257"/>
    </source>
</evidence>
<keyword evidence="7" id="KW-0653">Protein transport</keyword>
<evidence type="ECO:0000256" key="11">
    <source>
        <dbReference type="SAM" id="MobiDB-lite"/>
    </source>
</evidence>
<keyword evidence="9" id="KW-0811">Translocation</keyword>
<dbReference type="Pfam" id="PF03839">
    <property type="entry name" value="Sec62"/>
    <property type="match status" value="1"/>
</dbReference>
<evidence type="ECO:0000256" key="9">
    <source>
        <dbReference type="ARBA" id="ARBA00023010"/>
    </source>
</evidence>
<dbReference type="PANTHER" id="PTHR12443:SF9">
    <property type="entry name" value="TRANSLOCATION PROTEIN SEC62"/>
    <property type="match status" value="1"/>
</dbReference>
<keyword evidence="6" id="KW-0256">Endoplasmic reticulum</keyword>
<feature type="transmembrane region" description="Helical" evidence="12">
    <location>
        <begin position="193"/>
        <end position="211"/>
    </location>
</feature>
<evidence type="ECO:0000313" key="13">
    <source>
        <dbReference type="EMBL" id="CDQ56246.1"/>
    </source>
</evidence>
<dbReference type="STRING" id="8022.A0A060VN88"/>
<feature type="compositionally biased region" description="Basic and acidic residues" evidence="11">
    <location>
        <begin position="118"/>
        <end position="134"/>
    </location>
</feature>
<feature type="transmembrane region" description="Helical" evidence="12">
    <location>
        <begin position="250"/>
        <end position="271"/>
    </location>
</feature>
<evidence type="ECO:0000256" key="1">
    <source>
        <dbReference type="ARBA" id="ARBA00004477"/>
    </source>
</evidence>
<accession>A0A060VN88</accession>
<dbReference type="GO" id="GO:0031204">
    <property type="term" value="P:post-translational protein targeting to membrane, translocation"/>
    <property type="evidence" value="ECO:0007669"/>
    <property type="project" value="TreeGrafter"/>
</dbReference>
<feature type="region of interest" description="Disordered" evidence="11">
    <location>
        <begin position="290"/>
        <end position="370"/>
    </location>
</feature>
<gene>
    <name evidence="13" type="ORF">GSONMT00077825001</name>
</gene>
<evidence type="ECO:0000256" key="2">
    <source>
        <dbReference type="ARBA" id="ARBA00010604"/>
    </source>
</evidence>
<keyword evidence="8 12" id="KW-1133">Transmembrane helix</keyword>
<keyword evidence="10 12" id="KW-0472">Membrane</keyword>
<dbReference type="EMBL" id="FR904261">
    <property type="protein sequence ID" value="CDQ56246.1"/>
    <property type="molecule type" value="Genomic_DNA"/>
</dbReference>
<dbReference type="PaxDb" id="8022-A0A060VN88"/>
<evidence type="ECO:0000256" key="4">
    <source>
        <dbReference type="ARBA" id="ARBA00022448"/>
    </source>
</evidence>
<feature type="transmembrane region" description="Helical" evidence="12">
    <location>
        <begin position="6"/>
        <end position="24"/>
    </location>
</feature>
<feature type="compositionally biased region" description="Acidic residues" evidence="11">
    <location>
        <begin position="348"/>
        <end position="370"/>
    </location>
</feature>
<dbReference type="AlphaFoldDB" id="A0A060VN88"/>
<keyword evidence="4" id="KW-0813">Transport</keyword>
<dbReference type="GO" id="GO:0005789">
    <property type="term" value="C:endoplasmic reticulum membrane"/>
    <property type="evidence" value="ECO:0007669"/>
    <property type="project" value="UniProtKB-SubCell"/>
</dbReference>
<sequence>MPFDMVFVCLPSARCILFLIIWLVTGGRHHFWFLPNLTADVGFIDSFRPLYTHDYKGPRGYSKKSPDKTEGKSTDADAAKAQKSDSEEKGDEEGEGTAPKGTEENEVTEAAGTLTSAAERHSDTDSDRREDEGSQHSNGNDFEMITREELEQHTEGAGERGVEEKGDGEAKPFFCNPLGYQQILFVRTIMEHLGCSAILAFCFWMALITGAHPPRSDLGESQAFQSNFPMEAVNSTKAVPPGEDVSYQTWPYMAAALASALTVSLFIVVAIKLRLFHRYLASYHHSLLPEGDTASQQSPDEVTFPGHGMVGRGRGGNGTHRGLDTDDDDGFIEDNYIQASERARAESHEDEGMEGEVVEDSDDDLQFTIG</sequence>
<name>A0A060VN88_ONCMY</name>
<evidence type="ECO:0000256" key="10">
    <source>
        <dbReference type="ARBA" id="ARBA00023136"/>
    </source>
</evidence>
<reference evidence="13 14" key="1">
    <citation type="journal article" date="2014" name="Nat. Commun.">
        <title>The rainbow trout genome provides novel insights into evolution after whole-genome duplication in vertebrates.</title>
        <authorList>
            <person name="Berthelot C."/>
            <person name="Brunet F."/>
            <person name="Chalopin D."/>
            <person name="Juanchich A."/>
            <person name="Bernard M."/>
            <person name="Noel B."/>
            <person name="Bento P."/>
            <person name="Da Silva C."/>
            <person name="Labadie K."/>
            <person name="Alberti A."/>
            <person name="Aury J.M."/>
            <person name="Louis A."/>
            <person name="Dehais P."/>
            <person name="Bardou P."/>
            <person name="Montfort J."/>
            <person name="Klopp C."/>
            <person name="Cabau C."/>
            <person name="Gaspin C."/>
            <person name="Thorgaard G.H."/>
            <person name="Boussaha M."/>
            <person name="Quillet E."/>
            <person name="Guyomard R."/>
            <person name="Galiana D."/>
            <person name="Bobe J."/>
            <person name="Volff J.N."/>
            <person name="Genet C."/>
            <person name="Wincker P."/>
            <person name="Jaillon O."/>
            <person name="Roest Crollius H."/>
            <person name="Guiguen Y."/>
        </authorList>
    </citation>
    <scope>NUCLEOTIDE SEQUENCE [LARGE SCALE GENOMIC DNA]</scope>
</reference>
<protein>
    <recommendedName>
        <fullName evidence="3">Translocation protein SEC62</fullName>
    </recommendedName>
</protein>
<comment type="similarity">
    <text evidence="2">Belongs to the SEC62 family.</text>
</comment>
<dbReference type="PANTHER" id="PTHR12443">
    <property type="entry name" value="TRANSLOCATION PROTEIN SEC62"/>
    <property type="match status" value="1"/>
</dbReference>
<feature type="compositionally biased region" description="Basic and acidic residues" evidence="11">
    <location>
        <begin position="64"/>
        <end position="87"/>
    </location>
</feature>
<evidence type="ECO:0000313" key="14">
    <source>
        <dbReference type="Proteomes" id="UP000193380"/>
    </source>
</evidence>
<evidence type="ECO:0000256" key="7">
    <source>
        <dbReference type="ARBA" id="ARBA00022927"/>
    </source>
</evidence>
<feature type="region of interest" description="Disordered" evidence="11">
    <location>
        <begin position="58"/>
        <end position="143"/>
    </location>
</feature>
<evidence type="ECO:0000256" key="6">
    <source>
        <dbReference type="ARBA" id="ARBA00022824"/>
    </source>
</evidence>
<feature type="compositionally biased region" description="Gly residues" evidence="11">
    <location>
        <begin position="308"/>
        <end position="319"/>
    </location>
</feature>
<proteinExistence type="inferred from homology"/>
<keyword evidence="5 12" id="KW-0812">Transmembrane</keyword>
<organism evidence="13 14">
    <name type="scientific">Oncorhynchus mykiss</name>
    <name type="common">Rainbow trout</name>
    <name type="synonym">Salmo gairdneri</name>
    <dbReference type="NCBI Taxonomy" id="8022"/>
    <lineage>
        <taxon>Eukaryota</taxon>
        <taxon>Metazoa</taxon>
        <taxon>Chordata</taxon>
        <taxon>Craniata</taxon>
        <taxon>Vertebrata</taxon>
        <taxon>Euteleostomi</taxon>
        <taxon>Actinopterygii</taxon>
        <taxon>Neopterygii</taxon>
        <taxon>Teleostei</taxon>
        <taxon>Protacanthopterygii</taxon>
        <taxon>Salmoniformes</taxon>
        <taxon>Salmonidae</taxon>
        <taxon>Salmoninae</taxon>
        <taxon>Oncorhynchus</taxon>
    </lineage>
</organism>
<comment type="subcellular location">
    <subcellularLocation>
        <location evidence="1">Endoplasmic reticulum membrane</location>
        <topology evidence="1">Multi-pass membrane protein</topology>
    </subcellularLocation>
</comment>
<evidence type="ECO:0000256" key="12">
    <source>
        <dbReference type="SAM" id="Phobius"/>
    </source>
</evidence>
<evidence type="ECO:0000256" key="5">
    <source>
        <dbReference type="ARBA" id="ARBA00022692"/>
    </source>
</evidence>
<dbReference type="Proteomes" id="UP000193380">
    <property type="component" value="Chromosome 8"/>
</dbReference>
<evidence type="ECO:0000256" key="8">
    <source>
        <dbReference type="ARBA" id="ARBA00022989"/>
    </source>
</evidence>